<dbReference type="AlphaFoldDB" id="A0AAU9JQ62"/>
<dbReference type="EMBL" id="CAJZBQ010000045">
    <property type="protein sequence ID" value="CAG9328125.1"/>
    <property type="molecule type" value="Genomic_DNA"/>
</dbReference>
<feature type="coiled-coil region" evidence="1">
    <location>
        <begin position="150"/>
        <end position="289"/>
    </location>
</feature>
<evidence type="ECO:0000313" key="3">
    <source>
        <dbReference type="Proteomes" id="UP001162131"/>
    </source>
</evidence>
<organism evidence="2 3">
    <name type="scientific">Blepharisma stoltei</name>
    <dbReference type="NCBI Taxonomy" id="1481888"/>
    <lineage>
        <taxon>Eukaryota</taxon>
        <taxon>Sar</taxon>
        <taxon>Alveolata</taxon>
        <taxon>Ciliophora</taxon>
        <taxon>Postciliodesmatophora</taxon>
        <taxon>Heterotrichea</taxon>
        <taxon>Heterotrichida</taxon>
        <taxon>Blepharismidae</taxon>
        <taxon>Blepharisma</taxon>
    </lineage>
</organism>
<protein>
    <submittedName>
        <fullName evidence="2">Uncharacterized protein</fullName>
    </submittedName>
</protein>
<dbReference type="Proteomes" id="UP001162131">
    <property type="component" value="Unassembled WGS sequence"/>
</dbReference>
<sequence length="377" mass="44860">MHNFRVSINTNLQTEENENDLTEKFAWTYTPRYSNNKKNPFRLSTFNLRDLEEQQKNNLKSNSKSLSPVNKKRSTAFARITDPRLAISKSRFMKSKAKLKEEVSKYKKSEEELKSFKLEKVKIIKKLEEDKFIKISKSVDKANLMKSNFVHKRLRELPEKERQIKRYERKIENYEKDIEEYQNIHEKLKNEIKNIDSIIDDLEKQTDSSKDESQSIKNYLPTLDLEIKELEKLIDTTKSQQHEINKKNCEIRAKTQSVEYTNLALKHDINNIEDEIQKRMQELFILREECRESQNRQVLTILTENDQILKDMEILISCSDPPLENSESSDLTTCSTHGNEASNSNCCQTDFEKEIPQNKQENKMSKRWYNPINWFWK</sequence>
<name>A0AAU9JQ62_9CILI</name>
<proteinExistence type="predicted"/>
<gene>
    <name evidence="2" type="ORF">BSTOLATCC_MIC45583</name>
</gene>
<reference evidence="2" key="1">
    <citation type="submission" date="2021-09" db="EMBL/GenBank/DDBJ databases">
        <authorList>
            <consortium name="AG Swart"/>
            <person name="Singh M."/>
            <person name="Singh A."/>
            <person name="Seah K."/>
            <person name="Emmerich C."/>
        </authorList>
    </citation>
    <scope>NUCLEOTIDE SEQUENCE</scope>
    <source>
        <strain evidence="2">ATCC30299</strain>
    </source>
</reference>
<accession>A0AAU9JQ62</accession>
<evidence type="ECO:0000313" key="2">
    <source>
        <dbReference type="EMBL" id="CAG9328125.1"/>
    </source>
</evidence>
<keyword evidence="3" id="KW-1185">Reference proteome</keyword>
<comment type="caution">
    <text evidence="2">The sequence shown here is derived from an EMBL/GenBank/DDBJ whole genome shotgun (WGS) entry which is preliminary data.</text>
</comment>
<evidence type="ECO:0000256" key="1">
    <source>
        <dbReference type="SAM" id="Coils"/>
    </source>
</evidence>
<dbReference type="Gene3D" id="1.10.287.1490">
    <property type="match status" value="1"/>
</dbReference>
<keyword evidence="1" id="KW-0175">Coiled coil</keyword>